<comment type="caution">
    <text evidence="2">The sequence shown here is derived from an EMBL/GenBank/DDBJ whole genome shotgun (WGS) entry which is preliminary data.</text>
</comment>
<evidence type="ECO:0000313" key="2">
    <source>
        <dbReference type="EMBL" id="KAJ1162048.1"/>
    </source>
</evidence>
<dbReference type="Proteomes" id="UP001066276">
    <property type="component" value="Chromosome 4_2"/>
</dbReference>
<evidence type="ECO:0000313" key="3">
    <source>
        <dbReference type="Proteomes" id="UP001066276"/>
    </source>
</evidence>
<feature type="region of interest" description="Disordered" evidence="1">
    <location>
        <begin position="89"/>
        <end position="109"/>
    </location>
</feature>
<keyword evidence="3" id="KW-1185">Reference proteome</keyword>
<dbReference type="AlphaFoldDB" id="A0AAV7SFG2"/>
<sequence>MPGQGLSQERAHLHPYKPGRVGLGHPTVIFSFVPVMHHSKMWKRKSTTTRDNMRTGTIVSYLRNAMEVLEKENGCVEAQLCSAMKSVSDKGNGSELSDQPGSSSSLHTALQQTDTIGRNQCAEVVTDELTLFDAAHNDVSAVTNQQDSYCSSPLAKKKCPQCRRGKAIACPVTKGGVLTTTGLGCWLWTQSVKSPL</sequence>
<dbReference type="EMBL" id="JANPWB010000008">
    <property type="protein sequence ID" value="KAJ1162048.1"/>
    <property type="molecule type" value="Genomic_DNA"/>
</dbReference>
<evidence type="ECO:0000256" key="1">
    <source>
        <dbReference type="SAM" id="MobiDB-lite"/>
    </source>
</evidence>
<name>A0AAV7SFG2_PLEWA</name>
<gene>
    <name evidence="2" type="ORF">NDU88_002527</name>
</gene>
<organism evidence="2 3">
    <name type="scientific">Pleurodeles waltl</name>
    <name type="common">Iberian ribbed newt</name>
    <dbReference type="NCBI Taxonomy" id="8319"/>
    <lineage>
        <taxon>Eukaryota</taxon>
        <taxon>Metazoa</taxon>
        <taxon>Chordata</taxon>
        <taxon>Craniata</taxon>
        <taxon>Vertebrata</taxon>
        <taxon>Euteleostomi</taxon>
        <taxon>Amphibia</taxon>
        <taxon>Batrachia</taxon>
        <taxon>Caudata</taxon>
        <taxon>Salamandroidea</taxon>
        <taxon>Salamandridae</taxon>
        <taxon>Pleurodelinae</taxon>
        <taxon>Pleurodeles</taxon>
    </lineage>
</organism>
<proteinExistence type="predicted"/>
<accession>A0AAV7SFG2</accession>
<reference evidence="2" key="1">
    <citation type="journal article" date="2022" name="bioRxiv">
        <title>Sequencing and chromosome-scale assembly of the giantPleurodeles waltlgenome.</title>
        <authorList>
            <person name="Brown T."/>
            <person name="Elewa A."/>
            <person name="Iarovenko S."/>
            <person name="Subramanian E."/>
            <person name="Araus A.J."/>
            <person name="Petzold A."/>
            <person name="Susuki M."/>
            <person name="Suzuki K.-i.T."/>
            <person name="Hayashi T."/>
            <person name="Toyoda A."/>
            <person name="Oliveira C."/>
            <person name="Osipova E."/>
            <person name="Leigh N.D."/>
            <person name="Simon A."/>
            <person name="Yun M.H."/>
        </authorList>
    </citation>
    <scope>NUCLEOTIDE SEQUENCE</scope>
    <source>
        <strain evidence="2">20211129_DDA</strain>
        <tissue evidence="2">Liver</tissue>
    </source>
</reference>
<protein>
    <submittedName>
        <fullName evidence="2">Uncharacterized protein</fullName>
    </submittedName>
</protein>